<evidence type="ECO:0000313" key="5">
    <source>
        <dbReference type="Proteomes" id="UP001341840"/>
    </source>
</evidence>
<dbReference type="InterPro" id="IPR001878">
    <property type="entry name" value="Znf_CCHC"/>
</dbReference>
<keyword evidence="1" id="KW-0862">Zinc</keyword>
<name>A0ABU6X273_9FABA</name>
<dbReference type="InterPro" id="IPR036875">
    <property type="entry name" value="Znf_CCHC_sf"/>
</dbReference>
<dbReference type="PROSITE" id="PS50158">
    <property type="entry name" value="ZF_CCHC"/>
    <property type="match status" value="1"/>
</dbReference>
<feature type="compositionally biased region" description="Basic residues" evidence="2">
    <location>
        <begin position="119"/>
        <end position="128"/>
    </location>
</feature>
<keyword evidence="1" id="KW-0479">Metal-binding</keyword>
<evidence type="ECO:0000313" key="4">
    <source>
        <dbReference type="EMBL" id="MED6190743.1"/>
    </source>
</evidence>
<evidence type="ECO:0000256" key="1">
    <source>
        <dbReference type="PROSITE-ProRule" id="PRU00047"/>
    </source>
</evidence>
<protein>
    <recommendedName>
        <fullName evidence="3">CCHC-type domain-containing protein</fullName>
    </recommendedName>
</protein>
<feature type="domain" description="CCHC-type" evidence="3">
    <location>
        <begin position="95"/>
        <end position="109"/>
    </location>
</feature>
<gene>
    <name evidence="4" type="ORF">PIB30_108877</name>
</gene>
<keyword evidence="1" id="KW-0863">Zinc-finger</keyword>
<proteinExistence type="predicted"/>
<organism evidence="4 5">
    <name type="scientific">Stylosanthes scabra</name>
    <dbReference type="NCBI Taxonomy" id="79078"/>
    <lineage>
        <taxon>Eukaryota</taxon>
        <taxon>Viridiplantae</taxon>
        <taxon>Streptophyta</taxon>
        <taxon>Embryophyta</taxon>
        <taxon>Tracheophyta</taxon>
        <taxon>Spermatophyta</taxon>
        <taxon>Magnoliopsida</taxon>
        <taxon>eudicotyledons</taxon>
        <taxon>Gunneridae</taxon>
        <taxon>Pentapetalae</taxon>
        <taxon>rosids</taxon>
        <taxon>fabids</taxon>
        <taxon>Fabales</taxon>
        <taxon>Fabaceae</taxon>
        <taxon>Papilionoideae</taxon>
        <taxon>50 kb inversion clade</taxon>
        <taxon>dalbergioids sensu lato</taxon>
        <taxon>Dalbergieae</taxon>
        <taxon>Pterocarpus clade</taxon>
        <taxon>Stylosanthes</taxon>
    </lineage>
</organism>
<comment type="caution">
    <text evidence="4">The sequence shown here is derived from an EMBL/GenBank/DDBJ whole genome shotgun (WGS) entry which is preliminary data.</text>
</comment>
<accession>A0ABU6X273</accession>
<feature type="compositionally biased region" description="Low complexity" evidence="2">
    <location>
        <begin position="193"/>
        <end position="208"/>
    </location>
</feature>
<dbReference type="SUPFAM" id="SSF57756">
    <property type="entry name" value="Retrovirus zinc finger-like domains"/>
    <property type="match status" value="1"/>
</dbReference>
<feature type="region of interest" description="Disordered" evidence="2">
    <location>
        <begin position="109"/>
        <end position="253"/>
    </location>
</feature>
<reference evidence="4 5" key="1">
    <citation type="journal article" date="2023" name="Plants (Basel)">
        <title>Bridging the Gap: Combining Genomics and Transcriptomics Approaches to Understand Stylosanthes scabra, an Orphan Legume from the Brazilian Caatinga.</title>
        <authorList>
            <person name="Ferreira-Neto J.R.C."/>
            <person name="da Silva M.D."/>
            <person name="Binneck E."/>
            <person name="de Melo N.F."/>
            <person name="da Silva R.H."/>
            <person name="de Melo A.L.T.M."/>
            <person name="Pandolfi V."/>
            <person name="Bustamante F.O."/>
            <person name="Brasileiro-Vidal A.C."/>
            <person name="Benko-Iseppon A.M."/>
        </authorList>
    </citation>
    <scope>NUCLEOTIDE SEQUENCE [LARGE SCALE GENOMIC DNA]</scope>
    <source>
        <tissue evidence="4">Leaves</tissue>
    </source>
</reference>
<dbReference type="Proteomes" id="UP001341840">
    <property type="component" value="Unassembled WGS sequence"/>
</dbReference>
<keyword evidence="5" id="KW-1185">Reference proteome</keyword>
<evidence type="ECO:0000256" key="2">
    <source>
        <dbReference type="SAM" id="MobiDB-lite"/>
    </source>
</evidence>
<evidence type="ECO:0000259" key="3">
    <source>
        <dbReference type="PROSITE" id="PS50158"/>
    </source>
</evidence>
<sequence length="253" mass="27487">IPCKHAVAAIAMHRNGGYSPDDFVHKSLTMEVVRATYSHVVQPVPSSEFWNPTGCGGIEPPPIVRPAGRPRGRKIKDHVDMIIGNKVRKICQVTCAKCGETGHYYKTCKGAPKDPNWKTKSRQTKKKKTMDDVNSEEGMNSGVGKAAPTPLDPVEKARKSKKKKPKLAPSGNLGQAEEVDYSQSAPTTEELQAPTSTPAPAPGSSGTPLPVRFHPKQPIVRPPTTPSVNVDPQEPRTGFTFMPTPGFRPLRKI</sequence>
<dbReference type="EMBL" id="JASCZI010186513">
    <property type="protein sequence ID" value="MED6190743.1"/>
    <property type="molecule type" value="Genomic_DNA"/>
</dbReference>
<feature type="non-terminal residue" evidence="4">
    <location>
        <position position="1"/>
    </location>
</feature>
<feature type="compositionally biased region" description="Polar residues" evidence="2">
    <location>
        <begin position="181"/>
        <end position="190"/>
    </location>
</feature>